<evidence type="ECO:0000313" key="7">
    <source>
        <dbReference type="Proteomes" id="UP000034803"/>
    </source>
</evidence>
<dbReference type="PANTHER" id="PTHR30266">
    <property type="entry name" value="MECHANOSENSITIVE CHANNEL MSCL"/>
    <property type="match status" value="1"/>
</dbReference>
<dbReference type="PANTHER" id="PTHR30266:SF2">
    <property type="entry name" value="LARGE-CONDUCTANCE MECHANOSENSITIVE CHANNEL"/>
    <property type="match status" value="1"/>
</dbReference>
<evidence type="ECO:0000313" key="6">
    <source>
        <dbReference type="EMBL" id="KKP32034.1"/>
    </source>
</evidence>
<dbReference type="EMBL" id="LBOI01000003">
    <property type="protein sequence ID" value="KKP32034.1"/>
    <property type="molecule type" value="Genomic_DNA"/>
</dbReference>
<protein>
    <submittedName>
        <fullName evidence="6">Large-conductance mechanosensitive channel-like protein</fullName>
    </submittedName>
</protein>
<comment type="caution">
    <text evidence="6">The sequence shown here is derived from an EMBL/GenBank/DDBJ whole genome shotgun (WGS) entry which is preliminary data.</text>
</comment>
<evidence type="ECO:0000256" key="3">
    <source>
        <dbReference type="ARBA" id="ARBA00022989"/>
    </source>
</evidence>
<reference evidence="6 7" key="1">
    <citation type="journal article" date="2015" name="Nature">
        <title>rRNA introns, odd ribosomes, and small enigmatic genomes across a large radiation of phyla.</title>
        <authorList>
            <person name="Brown C.T."/>
            <person name="Hug L.A."/>
            <person name="Thomas B.C."/>
            <person name="Sharon I."/>
            <person name="Castelle C.J."/>
            <person name="Singh A."/>
            <person name="Wilkins M.J."/>
            <person name="Williams K.H."/>
            <person name="Banfield J.F."/>
        </authorList>
    </citation>
    <scope>NUCLEOTIDE SEQUENCE [LARGE SCALE GENOMIC DNA]</scope>
</reference>
<dbReference type="Pfam" id="PF01741">
    <property type="entry name" value="MscL"/>
    <property type="match status" value="1"/>
</dbReference>
<comment type="subcellular location">
    <subcellularLocation>
        <location evidence="1">Membrane</location>
        <topology evidence="1">Multi-pass membrane protein</topology>
    </subcellularLocation>
</comment>
<dbReference type="GO" id="GO:0016020">
    <property type="term" value="C:membrane"/>
    <property type="evidence" value="ECO:0007669"/>
    <property type="project" value="UniProtKB-SubCell"/>
</dbReference>
<feature type="transmembrane region" description="Helical" evidence="5">
    <location>
        <begin position="69"/>
        <end position="90"/>
    </location>
</feature>
<name>A0A0F9YKL0_9BACT</name>
<feature type="transmembrane region" description="Helical" evidence="5">
    <location>
        <begin position="12"/>
        <end position="34"/>
    </location>
</feature>
<dbReference type="InterPro" id="IPR036019">
    <property type="entry name" value="MscL_channel"/>
</dbReference>
<sequence length="100" mass="10733">MKGFINFIREQGVVGLAVGFILGGAVSKLVSAIVTDLVNPLVGFALGSIVNFKDAYLKVGSAKLMYGDLIGTLIDFIIIALVVYFGVKLLKLDKLDKKKE</sequence>
<dbReference type="AlphaFoldDB" id="A0A0F9YKL0"/>
<evidence type="ECO:0000256" key="5">
    <source>
        <dbReference type="SAM" id="Phobius"/>
    </source>
</evidence>
<dbReference type="Gene3D" id="1.10.1200.120">
    <property type="entry name" value="Large-conductance mechanosensitive channel, MscL, domain 1"/>
    <property type="match status" value="1"/>
</dbReference>
<keyword evidence="3 5" id="KW-1133">Transmembrane helix</keyword>
<evidence type="ECO:0000256" key="4">
    <source>
        <dbReference type="ARBA" id="ARBA00023136"/>
    </source>
</evidence>
<accession>A0A0F9YKL0</accession>
<evidence type="ECO:0000256" key="2">
    <source>
        <dbReference type="ARBA" id="ARBA00022692"/>
    </source>
</evidence>
<keyword evidence="2 5" id="KW-0812">Transmembrane</keyword>
<proteinExistence type="predicted"/>
<dbReference type="SUPFAM" id="SSF81330">
    <property type="entry name" value="Gated mechanosensitive channel"/>
    <property type="match status" value="1"/>
</dbReference>
<dbReference type="Proteomes" id="UP000034803">
    <property type="component" value="Unassembled WGS sequence"/>
</dbReference>
<organism evidence="6 7">
    <name type="scientific">Candidatus Woesebacteria bacterium GW2011_GWC2_31_9</name>
    <dbReference type="NCBI Taxonomy" id="1618586"/>
    <lineage>
        <taxon>Bacteria</taxon>
        <taxon>Candidatus Woeseibacteriota</taxon>
    </lineage>
</organism>
<dbReference type="GO" id="GO:0008381">
    <property type="term" value="F:mechanosensitive monoatomic ion channel activity"/>
    <property type="evidence" value="ECO:0007669"/>
    <property type="project" value="TreeGrafter"/>
</dbReference>
<dbReference type="InterPro" id="IPR037673">
    <property type="entry name" value="MSC/AndL"/>
</dbReference>
<evidence type="ECO:0000256" key="1">
    <source>
        <dbReference type="ARBA" id="ARBA00004141"/>
    </source>
</evidence>
<gene>
    <name evidence="6" type="ORF">UR21_C0003G0067</name>
</gene>
<keyword evidence="4 5" id="KW-0472">Membrane</keyword>